<sequence length="194" mass="22662">MKVKISKNGVDTPKGEFKVLGINYDFVMVEAKDGRRVFRTNEVKIIPEDNSESIFAYYKDLLKIKFDNGMTMNFYAEFINFLEDIVGKKIENIGVLEDKYGFIKKGIWEKKLFVTINKARAFKINVIGQKYSDDFRFTIKEVSLSDFMDQCSLEISNLKSDIKEKRILMNMYNKAMKDMLYSGLNNNKTIFLKN</sequence>
<dbReference type="EMBL" id="JARUJP010000028">
    <property type="protein sequence ID" value="MDW8802806.1"/>
    <property type="molecule type" value="Genomic_DNA"/>
</dbReference>
<reference evidence="1 2" key="1">
    <citation type="submission" date="2023-04" db="EMBL/GenBank/DDBJ databases">
        <title>Clostridium tannerae sp. nov., isolated from the fecal material of an alpaca.</title>
        <authorList>
            <person name="Miller S."/>
            <person name="Hendry M."/>
            <person name="King J."/>
            <person name="Sankaranarayanan K."/>
            <person name="Lawson P.A."/>
        </authorList>
    </citation>
    <scope>NUCLEOTIDE SEQUENCE [LARGE SCALE GENOMIC DNA]</scope>
    <source>
        <strain evidence="1 2">A1-XYC3</strain>
    </source>
</reference>
<comment type="caution">
    <text evidence="1">The sequence shown here is derived from an EMBL/GenBank/DDBJ whole genome shotgun (WGS) entry which is preliminary data.</text>
</comment>
<organism evidence="1 2">
    <name type="scientific">Clostridium tanneri</name>
    <dbReference type="NCBI Taxonomy" id="3037988"/>
    <lineage>
        <taxon>Bacteria</taxon>
        <taxon>Bacillati</taxon>
        <taxon>Bacillota</taxon>
        <taxon>Clostridia</taxon>
        <taxon>Eubacteriales</taxon>
        <taxon>Clostridiaceae</taxon>
        <taxon>Clostridium</taxon>
    </lineage>
</organism>
<gene>
    <name evidence="1" type="ORF">P8V03_16800</name>
</gene>
<dbReference type="Proteomes" id="UP001281656">
    <property type="component" value="Unassembled WGS sequence"/>
</dbReference>
<evidence type="ECO:0000313" key="2">
    <source>
        <dbReference type="Proteomes" id="UP001281656"/>
    </source>
</evidence>
<dbReference type="RefSeq" id="WP_261672300.1">
    <property type="nucleotide sequence ID" value="NZ_JARUJP010000028.1"/>
</dbReference>
<evidence type="ECO:0000313" key="1">
    <source>
        <dbReference type="EMBL" id="MDW8802806.1"/>
    </source>
</evidence>
<accession>A0ABU4JY17</accession>
<keyword evidence="2" id="KW-1185">Reference proteome</keyword>
<name>A0ABU4JY17_9CLOT</name>
<proteinExistence type="predicted"/>
<protein>
    <submittedName>
        <fullName evidence="1">Uncharacterized protein</fullName>
    </submittedName>
</protein>